<reference evidence="2" key="1">
    <citation type="submission" date="2017-06" db="EMBL/GenBank/DDBJ databases">
        <title>Genome analysis of Fimbriiglobus ruber SP5, the first member of the order Planctomycetales with confirmed chitinolytic capability.</title>
        <authorList>
            <person name="Ravin N.V."/>
            <person name="Rakitin A.L."/>
            <person name="Ivanova A.A."/>
            <person name="Beletsky A.V."/>
            <person name="Kulichevskaya I.S."/>
            <person name="Mardanov A.V."/>
            <person name="Dedysh S.N."/>
        </authorList>
    </citation>
    <scope>NUCLEOTIDE SEQUENCE [LARGE SCALE GENOMIC DNA]</scope>
    <source>
        <strain evidence="2">SP5</strain>
    </source>
</reference>
<dbReference type="EMBL" id="NIDE01000004">
    <property type="protein sequence ID" value="OWK43540.1"/>
    <property type="molecule type" value="Genomic_DNA"/>
</dbReference>
<gene>
    <name evidence="1" type="ORF">FRUB_03139</name>
</gene>
<dbReference type="Proteomes" id="UP000214646">
    <property type="component" value="Unassembled WGS sequence"/>
</dbReference>
<evidence type="ECO:0000313" key="2">
    <source>
        <dbReference type="Proteomes" id="UP000214646"/>
    </source>
</evidence>
<accession>A0A225DQ11</accession>
<keyword evidence="2" id="KW-1185">Reference proteome</keyword>
<comment type="caution">
    <text evidence="1">The sequence shown here is derived from an EMBL/GenBank/DDBJ whole genome shotgun (WGS) entry which is preliminary data.</text>
</comment>
<protein>
    <submittedName>
        <fullName evidence="1">Uncharacterized protein</fullName>
    </submittedName>
</protein>
<sequence>MVETTLLIHPQALPNFHDYNDFFEPIDRLLHTLDLQGVIQIAGFHPNYQFAGTSPNAVENYTNRSPYPMLHLLREDSITAVAGDPERLLDIPRRNVEVLKRLGRQEILARLKAVAEGSGTAAP</sequence>
<name>A0A225DQ11_9BACT</name>
<dbReference type="Pfam" id="PF07209">
    <property type="entry name" value="DUF1415"/>
    <property type="match status" value="1"/>
</dbReference>
<dbReference type="InterPro" id="IPR009858">
    <property type="entry name" value="DUF1415"/>
</dbReference>
<evidence type="ECO:0000313" key="1">
    <source>
        <dbReference type="EMBL" id="OWK43540.1"/>
    </source>
</evidence>
<organism evidence="1 2">
    <name type="scientific">Fimbriiglobus ruber</name>
    <dbReference type="NCBI Taxonomy" id="1908690"/>
    <lineage>
        <taxon>Bacteria</taxon>
        <taxon>Pseudomonadati</taxon>
        <taxon>Planctomycetota</taxon>
        <taxon>Planctomycetia</taxon>
        <taxon>Gemmatales</taxon>
        <taxon>Gemmataceae</taxon>
        <taxon>Fimbriiglobus</taxon>
    </lineage>
</organism>
<dbReference type="AlphaFoldDB" id="A0A225DQ11"/>
<proteinExistence type="predicted"/>